<evidence type="ECO:0000256" key="2">
    <source>
        <dbReference type="ARBA" id="ARBA00005885"/>
    </source>
</evidence>
<evidence type="ECO:0000313" key="9">
    <source>
        <dbReference type="EMBL" id="CAL0316608.1"/>
    </source>
</evidence>
<dbReference type="GO" id="GO:0005874">
    <property type="term" value="C:microtubule"/>
    <property type="evidence" value="ECO:0007669"/>
    <property type="project" value="UniProtKB-KW"/>
</dbReference>
<dbReference type="Pfam" id="PF06886">
    <property type="entry name" value="TPX2"/>
    <property type="match status" value="1"/>
</dbReference>
<evidence type="ECO:0000256" key="7">
    <source>
        <dbReference type="SAM" id="MobiDB-lite"/>
    </source>
</evidence>
<reference evidence="9 10" key="1">
    <citation type="submission" date="2024-03" db="EMBL/GenBank/DDBJ databases">
        <authorList>
            <person name="Martinez-Hernandez J."/>
        </authorList>
    </citation>
    <scope>NUCLEOTIDE SEQUENCE [LARGE SCALE GENOMIC DNA]</scope>
</reference>
<evidence type="ECO:0000256" key="3">
    <source>
        <dbReference type="ARBA" id="ARBA00022490"/>
    </source>
</evidence>
<dbReference type="InterPro" id="IPR027329">
    <property type="entry name" value="TPX2_C"/>
</dbReference>
<feature type="compositionally biased region" description="Basic and acidic residues" evidence="7">
    <location>
        <begin position="115"/>
        <end position="125"/>
    </location>
</feature>
<comment type="caution">
    <text evidence="9">The sequence shown here is derived from an EMBL/GenBank/DDBJ whole genome shotgun (WGS) entry which is preliminary data.</text>
</comment>
<accession>A0AAV1X4V5</accession>
<dbReference type="PANTHER" id="PTHR46372">
    <property type="entry name" value="PROTEIN WVD2-LIKE 3"/>
    <property type="match status" value="1"/>
</dbReference>
<evidence type="ECO:0000256" key="4">
    <source>
        <dbReference type="ARBA" id="ARBA00022701"/>
    </source>
</evidence>
<dbReference type="EMBL" id="CAXHTB010000012">
    <property type="protein sequence ID" value="CAL0316608.1"/>
    <property type="molecule type" value="Genomic_DNA"/>
</dbReference>
<comment type="similarity">
    <text evidence="2">Belongs to the TPX2 family.</text>
</comment>
<dbReference type="GO" id="GO:0008017">
    <property type="term" value="F:microtubule binding"/>
    <property type="evidence" value="ECO:0007669"/>
    <property type="project" value="InterPro"/>
</dbReference>
<feature type="region of interest" description="Disordered" evidence="7">
    <location>
        <begin position="259"/>
        <end position="299"/>
    </location>
</feature>
<keyword evidence="3" id="KW-0963">Cytoplasm</keyword>
<evidence type="ECO:0000313" key="10">
    <source>
        <dbReference type="Proteomes" id="UP001497480"/>
    </source>
</evidence>
<proteinExistence type="inferred from homology"/>
<dbReference type="AlphaFoldDB" id="A0AAV1X4V5"/>
<comment type="subcellular location">
    <subcellularLocation>
        <location evidence="1">Cytoplasm</location>
        <location evidence="1">Cytoskeleton</location>
    </subcellularLocation>
</comment>
<dbReference type="GO" id="GO:0000226">
    <property type="term" value="P:microtubule cytoskeleton organization"/>
    <property type="evidence" value="ECO:0007669"/>
    <property type="project" value="InterPro"/>
</dbReference>
<evidence type="ECO:0000256" key="5">
    <source>
        <dbReference type="ARBA" id="ARBA00023212"/>
    </source>
</evidence>
<gene>
    <name evidence="9" type="ORF">LLUT_LOCUS17668</name>
</gene>
<dbReference type="PANTHER" id="PTHR46372:SF6">
    <property type="entry name" value="PROTEIN WVD2-LIKE 1"/>
    <property type="match status" value="1"/>
</dbReference>
<keyword evidence="6" id="KW-0175">Coiled coil</keyword>
<protein>
    <recommendedName>
        <fullName evidence="8">TPX2 C-terminal domain-containing protein</fullName>
    </recommendedName>
</protein>
<sequence length="346" mass="38369">MGREVTRIHVVDKKPNGVVAAAKVQAKDCDVKECYEKKEVVSAEVTNGSAGLLEEEIEKSEVQKTVDSEKLCSQIVDTEATATDLKSPPNAKNTDSLNKSKNSKPKSPFSSSKPLKLDGKKHREDEDNSSIASSAISMRTTRSKVTLGSAPTFRSSERAEKRREFYLKLEEKQLALQEEKRQYEARKKEEQEAAIKQLRKNLVIKAKPVPSFYYEGPPPKTELKKLPLTCPKSPKLNRRMSFGDAVNSSHEVCNRTRHSIGSHIKGGSNSPSTPKTRCGSNNNPLTPKPRFGFGSYSPLTPETKERVIRRRSTGICKTKEQPIVDKEIKTSLKIAGSANVDISVQS</sequence>
<keyword evidence="5" id="KW-0206">Cytoskeleton</keyword>
<keyword evidence="4" id="KW-0493">Microtubule</keyword>
<organism evidence="9 10">
    <name type="scientific">Lupinus luteus</name>
    <name type="common">European yellow lupine</name>
    <dbReference type="NCBI Taxonomy" id="3873"/>
    <lineage>
        <taxon>Eukaryota</taxon>
        <taxon>Viridiplantae</taxon>
        <taxon>Streptophyta</taxon>
        <taxon>Embryophyta</taxon>
        <taxon>Tracheophyta</taxon>
        <taxon>Spermatophyta</taxon>
        <taxon>Magnoliopsida</taxon>
        <taxon>eudicotyledons</taxon>
        <taxon>Gunneridae</taxon>
        <taxon>Pentapetalae</taxon>
        <taxon>rosids</taxon>
        <taxon>fabids</taxon>
        <taxon>Fabales</taxon>
        <taxon>Fabaceae</taxon>
        <taxon>Papilionoideae</taxon>
        <taxon>50 kb inversion clade</taxon>
        <taxon>genistoids sensu lato</taxon>
        <taxon>core genistoids</taxon>
        <taxon>Genisteae</taxon>
        <taxon>Lupinus</taxon>
    </lineage>
</organism>
<feature type="compositionally biased region" description="Low complexity" evidence="7">
    <location>
        <begin position="96"/>
        <end position="114"/>
    </location>
</feature>
<feature type="region of interest" description="Disordered" evidence="7">
    <location>
        <begin position="79"/>
        <end position="160"/>
    </location>
</feature>
<feature type="coiled-coil region" evidence="6">
    <location>
        <begin position="166"/>
        <end position="201"/>
    </location>
</feature>
<feature type="domain" description="TPX2 C-terminal" evidence="8">
    <location>
        <begin position="152"/>
        <end position="221"/>
    </location>
</feature>
<evidence type="ECO:0000256" key="1">
    <source>
        <dbReference type="ARBA" id="ARBA00004245"/>
    </source>
</evidence>
<keyword evidence="10" id="KW-1185">Reference proteome</keyword>
<evidence type="ECO:0000256" key="6">
    <source>
        <dbReference type="SAM" id="Coils"/>
    </source>
</evidence>
<evidence type="ECO:0000259" key="8">
    <source>
        <dbReference type="Pfam" id="PF06886"/>
    </source>
</evidence>
<dbReference type="InterPro" id="IPR044806">
    <property type="entry name" value="WVD2/WDL1-4"/>
</dbReference>
<dbReference type="Proteomes" id="UP001497480">
    <property type="component" value="Unassembled WGS sequence"/>
</dbReference>
<feature type="compositionally biased region" description="Polar residues" evidence="7">
    <location>
        <begin position="129"/>
        <end position="146"/>
    </location>
</feature>
<feature type="compositionally biased region" description="Polar residues" evidence="7">
    <location>
        <begin position="267"/>
        <end position="285"/>
    </location>
</feature>
<name>A0AAV1X4V5_LUPLU</name>